<keyword evidence="2" id="KW-1185">Reference proteome</keyword>
<dbReference type="EMBL" id="JAHQCW010000039">
    <property type="protein sequence ID" value="MBU9738661.1"/>
    <property type="molecule type" value="Genomic_DNA"/>
</dbReference>
<accession>A0A949NFN7</accession>
<gene>
    <name evidence="1" type="ORF">KTH89_19145</name>
</gene>
<name>A0A949NFN7_9FIRM</name>
<sequence length="185" mass="21810">MSEIDTCRGSVEAVKITVNALQYTGISIKNTLSESIYQLNRWYEQRKDSTYLEAALIQIRAYMELGFDYKDNYQLFDSILKKLGTCREMIFPKKFYNAKKINLNPNSVRSMIRTWSCSPYHTMPIKEVVDDIIEKVKSHKNGIYTYCRNNRPGVGDNNDMYLLVINDQDCYFHDVKKNKFYEFNI</sequence>
<proteinExistence type="predicted"/>
<organism evidence="1 2">
    <name type="scientific">Diplocloster agilis</name>
    <dbReference type="NCBI Taxonomy" id="2850323"/>
    <lineage>
        <taxon>Bacteria</taxon>
        <taxon>Bacillati</taxon>
        <taxon>Bacillota</taxon>
        <taxon>Clostridia</taxon>
        <taxon>Lachnospirales</taxon>
        <taxon>Lachnospiraceae</taxon>
        <taxon>Diplocloster</taxon>
    </lineage>
</organism>
<protein>
    <submittedName>
        <fullName evidence="1">Uncharacterized protein</fullName>
    </submittedName>
</protein>
<evidence type="ECO:0000313" key="2">
    <source>
        <dbReference type="Proteomes" id="UP000712157"/>
    </source>
</evidence>
<evidence type="ECO:0000313" key="1">
    <source>
        <dbReference type="EMBL" id="MBU9738661.1"/>
    </source>
</evidence>
<dbReference type="RefSeq" id="WP_238722760.1">
    <property type="nucleotide sequence ID" value="NZ_JAHQCW010000039.1"/>
</dbReference>
<dbReference type="AlphaFoldDB" id="A0A949NFN7"/>
<comment type="caution">
    <text evidence="1">The sequence shown here is derived from an EMBL/GenBank/DDBJ whole genome shotgun (WGS) entry which is preliminary data.</text>
</comment>
<dbReference type="Proteomes" id="UP000712157">
    <property type="component" value="Unassembled WGS sequence"/>
</dbReference>
<reference evidence="1" key="1">
    <citation type="submission" date="2021-06" db="EMBL/GenBank/DDBJ databases">
        <title>Description of novel taxa of the family Lachnospiraceae.</title>
        <authorList>
            <person name="Chaplin A.V."/>
            <person name="Sokolova S.R."/>
            <person name="Pikina A.P."/>
            <person name="Korzhanova M."/>
            <person name="Belova V."/>
            <person name="Korostin D."/>
            <person name="Efimov B.A."/>
        </authorList>
    </citation>
    <scope>NUCLEOTIDE SEQUENCE</scope>
    <source>
        <strain evidence="1">ASD5720</strain>
    </source>
</reference>